<feature type="region of interest" description="Disordered" evidence="1">
    <location>
        <begin position="226"/>
        <end position="358"/>
    </location>
</feature>
<evidence type="ECO:0000313" key="3">
    <source>
        <dbReference type="EMBL" id="KAJ1914679.1"/>
    </source>
</evidence>
<feature type="compositionally biased region" description="Basic and acidic residues" evidence="1">
    <location>
        <begin position="247"/>
        <end position="256"/>
    </location>
</feature>
<sequence>MTPQYHPPPFIQSEYIQKNNTLANTPIMRRISIISIISVLATLSYGHMGIADPKPRLTGENLRSPINTGGKPLCGVAERGPTQATVKAGSTMTLKFDGSAIHGGGHCQFAVSYNNKDFAVIEDVLKDCFTSSAFGSSGNYKYDIKLPSELPSGDATIAWAWVNAIGNREYYMGCVDVKIEGGGSGGSFSGPELLVVNHPTLGGGKTIPEFGGNPETGLDLFKARPKITVGPNAGSGGGGGGGGAYGKESKDEEKADSGAYSKSGSAGSESSAASNGSGGGGDDGGSYKPKGEEPASTSKPPGDDGQYKPKDAEPGQTSSSSSTVQGETGSYAKRDEEGEERLASGVSVVSMPDLHVEW</sequence>
<dbReference type="InterPro" id="IPR004302">
    <property type="entry name" value="Cellulose/chitin-bd_N"/>
</dbReference>
<dbReference type="AlphaFoldDB" id="A0A9W8DRG6"/>
<evidence type="ECO:0000256" key="1">
    <source>
        <dbReference type="SAM" id="MobiDB-lite"/>
    </source>
</evidence>
<dbReference type="PANTHER" id="PTHR36182">
    <property type="entry name" value="PROTEIN, PUTATIVE (AFU_ORTHOLOGUE AFUA_6G10930)-RELATED"/>
    <property type="match status" value="1"/>
</dbReference>
<reference evidence="3" key="1">
    <citation type="submission" date="2022-07" db="EMBL/GenBank/DDBJ databases">
        <title>Phylogenomic reconstructions and comparative analyses of Kickxellomycotina fungi.</title>
        <authorList>
            <person name="Reynolds N.K."/>
            <person name="Stajich J.E."/>
            <person name="Barry K."/>
            <person name="Grigoriev I.V."/>
            <person name="Crous P."/>
            <person name="Smith M.E."/>
        </authorList>
    </citation>
    <scope>NUCLEOTIDE SEQUENCE</scope>
    <source>
        <strain evidence="3">NBRC 100468</strain>
    </source>
</reference>
<feature type="compositionally biased region" description="Low complexity" evidence="1">
    <location>
        <begin position="315"/>
        <end position="330"/>
    </location>
</feature>
<protein>
    <recommendedName>
        <fullName evidence="2">Chitin-binding type-4 domain-containing protein</fullName>
    </recommendedName>
</protein>
<dbReference type="Proteomes" id="UP001150538">
    <property type="component" value="Unassembled WGS sequence"/>
</dbReference>
<gene>
    <name evidence="3" type="ORF">H4219_004679</name>
</gene>
<comment type="caution">
    <text evidence="3">The sequence shown here is derived from an EMBL/GenBank/DDBJ whole genome shotgun (WGS) entry which is preliminary data.</text>
</comment>
<name>A0A9W8DRG6_9FUNG</name>
<accession>A0A9W8DRG6</accession>
<dbReference type="Pfam" id="PF03067">
    <property type="entry name" value="LPMO_10"/>
    <property type="match status" value="1"/>
</dbReference>
<evidence type="ECO:0000313" key="4">
    <source>
        <dbReference type="Proteomes" id="UP001150538"/>
    </source>
</evidence>
<organism evidence="3 4">
    <name type="scientific">Mycoemilia scoparia</name>
    <dbReference type="NCBI Taxonomy" id="417184"/>
    <lineage>
        <taxon>Eukaryota</taxon>
        <taxon>Fungi</taxon>
        <taxon>Fungi incertae sedis</taxon>
        <taxon>Zoopagomycota</taxon>
        <taxon>Kickxellomycotina</taxon>
        <taxon>Kickxellomycetes</taxon>
        <taxon>Kickxellales</taxon>
        <taxon>Kickxellaceae</taxon>
        <taxon>Mycoemilia</taxon>
    </lineage>
</organism>
<dbReference type="EMBL" id="JANBPU010000185">
    <property type="protein sequence ID" value="KAJ1914679.1"/>
    <property type="molecule type" value="Genomic_DNA"/>
</dbReference>
<dbReference type="PANTHER" id="PTHR36182:SF1">
    <property type="entry name" value="PROTEIN, PUTATIVE (AFU_ORTHOLOGUE AFUA_6G10930)-RELATED"/>
    <property type="match status" value="1"/>
</dbReference>
<feature type="domain" description="Chitin-binding type-4" evidence="2">
    <location>
        <begin position="81"/>
        <end position="177"/>
    </location>
</feature>
<feature type="compositionally biased region" description="Basic and acidic residues" evidence="1">
    <location>
        <begin position="301"/>
        <end position="313"/>
    </location>
</feature>
<evidence type="ECO:0000259" key="2">
    <source>
        <dbReference type="Pfam" id="PF03067"/>
    </source>
</evidence>
<feature type="compositionally biased region" description="Low complexity" evidence="1">
    <location>
        <begin position="257"/>
        <end position="275"/>
    </location>
</feature>
<dbReference type="OrthoDB" id="2342176at2759"/>
<feature type="compositionally biased region" description="Gly residues" evidence="1">
    <location>
        <begin position="233"/>
        <end position="245"/>
    </location>
</feature>
<keyword evidence="4" id="KW-1185">Reference proteome</keyword>
<dbReference type="Gene3D" id="2.70.50.70">
    <property type="match status" value="1"/>
</dbReference>
<feature type="compositionally biased region" description="Basic and acidic residues" evidence="1">
    <location>
        <begin position="332"/>
        <end position="342"/>
    </location>
</feature>
<proteinExistence type="predicted"/>